<dbReference type="InterPro" id="IPR025354">
    <property type="entry name" value="DUF4258"/>
</dbReference>
<organism evidence="1 2">
    <name type="scientific">Paenibacillus farraposensis</name>
    <dbReference type="NCBI Taxonomy" id="2807095"/>
    <lineage>
        <taxon>Bacteria</taxon>
        <taxon>Bacillati</taxon>
        <taxon>Bacillota</taxon>
        <taxon>Bacilli</taxon>
        <taxon>Bacillales</taxon>
        <taxon>Paenibacillaceae</taxon>
        <taxon>Paenibacillus</taxon>
    </lineage>
</organism>
<reference evidence="2" key="1">
    <citation type="journal article" date="2019" name="Int. J. Syst. Evol. Microbiol.">
        <title>The Global Catalogue of Microorganisms (GCM) 10K type strain sequencing project: providing services to taxonomists for standard genome sequencing and annotation.</title>
        <authorList>
            <consortium name="The Broad Institute Genomics Platform"/>
            <consortium name="The Broad Institute Genome Sequencing Center for Infectious Disease"/>
            <person name="Wu L."/>
            <person name="Ma J."/>
        </authorList>
    </citation>
    <scope>NUCLEOTIDE SEQUENCE [LARGE SCALE GENOMIC DNA]</scope>
    <source>
        <strain evidence="2">CCM 9147</strain>
    </source>
</reference>
<evidence type="ECO:0000313" key="2">
    <source>
        <dbReference type="Proteomes" id="UP001597340"/>
    </source>
</evidence>
<dbReference type="EMBL" id="JBHTNZ010000087">
    <property type="protein sequence ID" value="MFD1464210.1"/>
    <property type="molecule type" value="Genomic_DNA"/>
</dbReference>
<accession>A0ABW4DHP9</accession>
<protein>
    <submittedName>
        <fullName evidence="1">DUF4258 domain-containing protein</fullName>
    </submittedName>
</protein>
<name>A0ABW4DHP9_9BACL</name>
<proteinExistence type="predicted"/>
<dbReference type="Proteomes" id="UP001597340">
    <property type="component" value="Unassembled WGS sequence"/>
</dbReference>
<sequence length="129" mass="15196">MNHLKDMWEEEMVCIRKGIRQEDGYLTTISKHYLKDRLANPEYPDRVFNELDLFWAISNGFIVEGYDTGEHGNNSEPERIIIGPALSEDWCVVIVACKLDNHYVIKTVFPVDRKRYRKYLPTAERPHPE</sequence>
<evidence type="ECO:0000313" key="1">
    <source>
        <dbReference type="EMBL" id="MFD1464210.1"/>
    </source>
</evidence>
<comment type="caution">
    <text evidence="1">The sequence shown here is derived from an EMBL/GenBank/DDBJ whole genome shotgun (WGS) entry which is preliminary data.</text>
</comment>
<keyword evidence="2" id="KW-1185">Reference proteome</keyword>
<gene>
    <name evidence="1" type="ORF">ACFQ5D_23440</name>
</gene>
<dbReference type="Pfam" id="PF14076">
    <property type="entry name" value="DUF4258"/>
    <property type="match status" value="1"/>
</dbReference>
<dbReference type="RefSeq" id="WP_229522915.1">
    <property type="nucleotide sequence ID" value="NZ_JAFFQR010000010.1"/>
</dbReference>